<feature type="domain" description="Double-GTPase 1" evidence="1">
    <location>
        <begin position="7"/>
        <end position="281"/>
    </location>
</feature>
<dbReference type="RefSeq" id="WP_119765515.1">
    <property type="nucleotide sequence ID" value="NZ_QYUM01000004.1"/>
</dbReference>
<dbReference type="EMBL" id="QYUM01000004">
    <property type="protein sequence ID" value="RJF86111.1"/>
    <property type="molecule type" value="Genomic_DNA"/>
</dbReference>
<evidence type="ECO:0000259" key="1">
    <source>
        <dbReference type="Pfam" id="PF19975"/>
    </source>
</evidence>
<name>A0A418W7Y4_9SPHN</name>
<keyword evidence="3" id="KW-1185">Reference proteome</keyword>
<dbReference type="AlphaFoldDB" id="A0A418W7Y4"/>
<evidence type="ECO:0000313" key="3">
    <source>
        <dbReference type="Proteomes" id="UP000286100"/>
    </source>
</evidence>
<accession>A0A418W7Y4</accession>
<reference evidence="2 3" key="1">
    <citation type="submission" date="2018-09" db="EMBL/GenBank/DDBJ databases">
        <authorList>
            <person name="Zhu H."/>
        </authorList>
    </citation>
    <scope>NUCLEOTIDE SEQUENCE [LARGE SCALE GENOMIC DNA]</scope>
    <source>
        <strain evidence="2 3">K2R01-6</strain>
    </source>
</reference>
<comment type="caution">
    <text evidence="2">The sequence shown here is derived from an EMBL/GenBank/DDBJ whole genome shotgun (WGS) entry which is preliminary data.</text>
</comment>
<protein>
    <recommendedName>
        <fullName evidence="1">Double-GTPase 1 domain-containing protein</fullName>
    </recommendedName>
</protein>
<dbReference type="OrthoDB" id="9758793at2"/>
<dbReference type="Proteomes" id="UP000286100">
    <property type="component" value="Unassembled WGS sequence"/>
</dbReference>
<gene>
    <name evidence="2" type="ORF">D3876_20055</name>
</gene>
<evidence type="ECO:0000313" key="2">
    <source>
        <dbReference type="EMBL" id="RJF86111.1"/>
    </source>
</evidence>
<sequence>MSEPTALFIGSPGAGKSNYLFRLWLALRDDRQRTIMRDGNPAELQYLNDGVSRQLAGQFADHTSMGVRERIAIPLKVNGVPASLTVPDRPGEDWKKFYERRRFPTDWLDLIHDTTSCLVFVPAVGTDAPHDWMTIQRFQGAGANLGTNADLRDAPPPTQMVLADTIQLLQAQFRQSVGPAHVPRIGIVITAWDMLPAEQQAGGPLQHLRTEHKLLYDFITANRERFAIEAFGITLYGGDLNDPEFTKDFGDKHPRERGEVWHQLNGAVECSDDLVLPIAWALSAGT</sequence>
<dbReference type="InterPro" id="IPR045530">
    <property type="entry name" value="DO-GTPase1"/>
</dbReference>
<dbReference type="Pfam" id="PF19975">
    <property type="entry name" value="DO-GTPase1"/>
    <property type="match status" value="1"/>
</dbReference>
<proteinExistence type="predicted"/>
<organism evidence="2 3">
    <name type="scientific">Sphingomonas cavernae</name>
    <dbReference type="NCBI Taxonomy" id="2320861"/>
    <lineage>
        <taxon>Bacteria</taxon>
        <taxon>Pseudomonadati</taxon>
        <taxon>Pseudomonadota</taxon>
        <taxon>Alphaproteobacteria</taxon>
        <taxon>Sphingomonadales</taxon>
        <taxon>Sphingomonadaceae</taxon>
        <taxon>Sphingomonas</taxon>
    </lineage>
</organism>